<gene>
    <name evidence="2" type="ORF">F2Q69_00005645</name>
</gene>
<dbReference type="Proteomes" id="UP000712600">
    <property type="component" value="Unassembled WGS sequence"/>
</dbReference>
<comment type="caution">
    <text evidence="2">The sequence shown here is derived from an EMBL/GenBank/DDBJ whole genome shotgun (WGS) entry which is preliminary data.</text>
</comment>
<proteinExistence type="predicted"/>
<dbReference type="EMBL" id="QGKX02001521">
    <property type="protein sequence ID" value="KAF3507708.1"/>
    <property type="molecule type" value="Genomic_DNA"/>
</dbReference>
<reference evidence="2" key="1">
    <citation type="submission" date="2019-12" db="EMBL/GenBank/DDBJ databases">
        <title>Genome sequencing and annotation of Brassica cretica.</title>
        <authorList>
            <person name="Studholme D.J."/>
            <person name="Sarris P."/>
        </authorList>
    </citation>
    <scope>NUCLEOTIDE SEQUENCE</scope>
    <source>
        <strain evidence="2">PFS-109/04</strain>
        <tissue evidence="2">Leaf</tissue>
    </source>
</reference>
<protein>
    <submittedName>
        <fullName evidence="2">Uncharacterized protein</fullName>
    </submittedName>
</protein>
<feature type="compositionally biased region" description="Basic and acidic residues" evidence="1">
    <location>
        <begin position="50"/>
        <end position="63"/>
    </location>
</feature>
<evidence type="ECO:0000256" key="1">
    <source>
        <dbReference type="SAM" id="MobiDB-lite"/>
    </source>
</evidence>
<organism evidence="2 3">
    <name type="scientific">Brassica cretica</name>
    <name type="common">Mustard</name>
    <dbReference type="NCBI Taxonomy" id="69181"/>
    <lineage>
        <taxon>Eukaryota</taxon>
        <taxon>Viridiplantae</taxon>
        <taxon>Streptophyta</taxon>
        <taxon>Embryophyta</taxon>
        <taxon>Tracheophyta</taxon>
        <taxon>Spermatophyta</taxon>
        <taxon>Magnoliopsida</taxon>
        <taxon>eudicotyledons</taxon>
        <taxon>Gunneridae</taxon>
        <taxon>Pentapetalae</taxon>
        <taxon>rosids</taxon>
        <taxon>malvids</taxon>
        <taxon>Brassicales</taxon>
        <taxon>Brassicaceae</taxon>
        <taxon>Brassiceae</taxon>
        <taxon>Brassica</taxon>
    </lineage>
</organism>
<sequence length="155" mass="18335">MIPYETGSRDVVRAHWRVSLLLRRFFVRRRRQSFSPSNRRRTISSTSSDGSRRREKRDEEAKGALHHATMRDWYTTGFRQGVCVVRGSLTRFVGRRSTTPFLGSFFTSKNYEDDGLHCRHPWVFGVQEEIERLTKREQVQDLTVKVHVLEKLCFD</sequence>
<dbReference type="AlphaFoldDB" id="A0A8S9NRU3"/>
<accession>A0A8S9NRU3</accession>
<feature type="region of interest" description="Disordered" evidence="1">
    <location>
        <begin position="37"/>
        <end position="63"/>
    </location>
</feature>
<evidence type="ECO:0000313" key="3">
    <source>
        <dbReference type="Proteomes" id="UP000712600"/>
    </source>
</evidence>
<name>A0A8S9NRU3_BRACR</name>
<evidence type="ECO:0000313" key="2">
    <source>
        <dbReference type="EMBL" id="KAF3507708.1"/>
    </source>
</evidence>